<evidence type="ECO:0000313" key="1">
    <source>
        <dbReference type="EMBL" id="SBT87560.1"/>
    </source>
</evidence>
<evidence type="ECO:0000313" key="2">
    <source>
        <dbReference type="Proteomes" id="UP000219813"/>
    </source>
</evidence>
<keyword evidence="2" id="KW-1185">Reference proteome</keyword>
<dbReference type="GeneID" id="39867465"/>
<proteinExistence type="predicted"/>
<dbReference type="Proteomes" id="UP000219813">
    <property type="component" value="Chromosome 5"/>
</dbReference>
<sequence>MFKNHINQENYCYYWRECEKYFDCDNMNCLDDEDYSDAAIHKFLNKLGNEDLSNMFKEKGPCSKFTLREGSDHYKETD</sequence>
<accession>A0A1D3JLT5</accession>
<dbReference type="RefSeq" id="XP_028860565.1">
    <property type="nucleotide sequence ID" value="XM_029003639.1"/>
</dbReference>
<gene>
    <name evidence="1" type="primary">PmUG01_05042300</name>
    <name evidence="1" type="ORF">PMUG01_05042300</name>
</gene>
<dbReference type="AlphaFoldDB" id="A0A1D3JLT5"/>
<organism evidence="1 2">
    <name type="scientific">Plasmodium malariae</name>
    <dbReference type="NCBI Taxonomy" id="5858"/>
    <lineage>
        <taxon>Eukaryota</taxon>
        <taxon>Sar</taxon>
        <taxon>Alveolata</taxon>
        <taxon>Apicomplexa</taxon>
        <taxon>Aconoidasida</taxon>
        <taxon>Haemosporida</taxon>
        <taxon>Plasmodiidae</taxon>
        <taxon>Plasmodium</taxon>
        <taxon>Plasmodium (Plasmodium)</taxon>
    </lineage>
</organism>
<name>A0A1D3JLT5_PLAMA</name>
<dbReference type="VEuPathDB" id="PlasmoDB:PmUG01_05042300"/>
<protein>
    <submittedName>
        <fullName evidence="1">Uncharacterized protein</fullName>
    </submittedName>
</protein>
<dbReference type="KEGG" id="pmal:PMUG01_05042300"/>
<dbReference type="EMBL" id="LT594626">
    <property type="protein sequence ID" value="SBT87560.1"/>
    <property type="molecule type" value="Genomic_DNA"/>
</dbReference>
<reference evidence="1 2" key="1">
    <citation type="submission" date="2016-06" db="EMBL/GenBank/DDBJ databases">
        <authorList>
            <consortium name="Pathogen Informatics"/>
        </authorList>
    </citation>
    <scope>NUCLEOTIDE SEQUENCE [LARGE SCALE GENOMIC DNA]</scope>
</reference>